<name>G0N7A6_CAEBE</name>
<sequence>MPSLLILLLTLPAVFSTDPKCPEGFTLVKRTPTAKNNFTKEWCLGVFGSEDCGNRDYARSICNNNKASISLPESREELQLISNASRLSHDVYSAIDGQISPRCIKKYIQKFFSFKSVEGECNIKNQLFTFEDGNTDPTFVFSLLPNYPNKGDGHRFNDTTPFVRAISGCLKLSQYWLVKTSTGHSSGGGDARTDYCMGQQVNDQYPKSDEIRSVFCGRPPL</sequence>
<dbReference type="PANTHER" id="PTHR23124">
    <property type="entry name" value="C-TYPE LECTIN DOMAIN-CONTAINING PROTEIN-RELATED-RELATED"/>
    <property type="match status" value="1"/>
</dbReference>
<dbReference type="AlphaFoldDB" id="G0N7A6"/>
<dbReference type="OMA" id="RSVCIAN"/>
<accession>G0N7A6</accession>
<dbReference type="eggNOG" id="KOG4297">
    <property type="taxonomic scope" value="Eukaryota"/>
</dbReference>
<dbReference type="Proteomes" id="UP000008068">
    <property type="component" value="Unassembled WGS sequence"/>
</dbReference>
<dbReference type="HOGENOM" id="CLU_086458_0_0_1"/>
<dbReference type="OrthoDB" id="5806112at2759"/>
<evidence type="ECO:0000313" key="3">
    <source>
        <dbReference type="Proteomes" id="UP000008068"/>
    </source>
</evidence>
<dbReference type="PANTHER" id="PTHR23124:SF149">
    <property type="entry name" value="C-TYPE LECTIN-RELATED"/>
    <property type="match status" value="1"/>
</dbReference>
<dbReference type="InParanoid" id="G0N7A6"/>
<gene>
    <name evidence="2" type="ORF">CAEBREN_01941</name>
</gene>
<dbReference type="EMBL" id="GL379846">
    <property type="protein sequence ID" value="EGT54530.1"/>
    <property type="molecule type" value="Genomic_DNA"/>
</dbReference>
<dbReference type="FunCoup" id="G0N7A6">
    <property type="interactions" value="348"/>
</dbReference>
<feature type="chain" id="PRO_5003404628" evidence="1">
    <location>
        <begin position="17"/>
        <end position="221"/>
    </location>
</feature>
<proteinExistence type="predicted"/>
<reference evidence="3" key="1">
    <citation type="submission" date="2011-07" db="EMBL/GenBank/DDBJ databases">
        <authorList>
            <consortium name="Caenorhabditis brenneri Sequencing and Analysis Consortium"/>
            <person name="Wilson R.K."/>
        </authorList>
    </citation>
    <scope>NUCLEOTIDE SEQUENCE [LARGE SCALE GENOMIC DNA]</scope>
    <source>
        <strain evidence="3">PB2801</strain>
    </source>
</reference>
<dbReference type="STRING" id="135651.G0N7A6"/>
<keyword evidence="3" id="KW-1185">Reference proteome</keyword>
<keyword evidence="1" id="KW-0732">Signal</keyword>
<feature type="signal peptide" evidence="1">
    <location>
        <begin position="1"/>
        <end position="16"/>
    </location>
</feature>
<protein>
    <submittedName>
        <fullName evidence="2">Uncharacterized protein</fullName>
    </submittedName>
</protein>
<evidence type="ECO:0000313" key="2">
    <source>
        <dbReference type="EMBL" id="EGT54530.1"/>
    </source>
</evidence>
<evidence type="ECO:0000256" key="1">
    <source>
        <dbReference type="SAM" id="SignalP"/>
    </source>
</evidence>
<organism evidence="3">
    <name type="scientific">Caenorhabditis brenneri</name>
    <name type="common">Nematode worm</name>
    <dbReference type="NCBI Taxonomy" id="135651"/>
    <lineage>
        <taxon>Eukaryota</taxon>
        <taxon>Metazoa</taxon>
        <taxon>Ecdysozoa</taxon>
        <taxon>Nematoda</taxon>
        <taxon>Chromadorea</taxon>
        <taxon>Rhabditida</taxon>
        <taxon>Rhabditina</taxon>
        <taxon>Rhabditomorpha</taxon>
        <taxon>Rhabditoidea</taxon>
        <taxon>Rhabditidae</taxon>
        <taxon>Peloderinae</taxon>
        <taxon>Caenorhabditis</taxon>
    </lineage>
</organism>